<gene>
    <name evidence="2" type="ORF">C1645_786783</name>
</gene>
<evidence type="ECO:0000313" key="2">
    <source>
        <dbReference type="EMBL" id="RIA83286.1"/>
    </source>
</evidence>
<protein>
    <recommendedName>
        <fullName evidence="4">Ion transport domain-containing protein</fullName>
    </recommendedName>
</protein>
<evidence type="ECO:0000313" key="3">
    <source>
        <dbReference type="Proteomes" id="UP000265703"/>
    </source>
</evidence>
<accession>A0A397SEY6</accession>
<evidence type="ECO:0008006" key="4">
    <source>
        <dbReference type="Google" id="ProtNLM"/>
    </source>
</evidence>
<evidence type="ECO:0000256" key="1">
    <source>
        <dbReference type="SAM" id="Phobius"/>
    </source>
</evidence>
<keyword evidence="3" id="KW-1185">Reference proteome</keyword>
<dbReference type="EMBL" id="QKYT01000585">
    <property type="protein sequence ID" value="RIA83286.1"/>
    <property type="molecule type" value="Genomic_DNA"/>
</dbReference>
<name>A0A397SEY6_9GLOM</name>
<keyword evidence="1" id="KW-0472">Membrane</keyword>
<keyword evidence="1" id="KW-1133">Transmembrane helix</keyword>
<reference evidence="2 3" key="1">
    <citation type="submission" date="2018-06" db="EMBL/GenBank/DDBJ databases">
        <title>Comparative genomics reveals the genomic features of Rhizophagus irregularis, R. cerebriforme, R. diaphanum and Gigaspora rosea, and their symbiotic lifestyle signature.</title>
        <authorList>
            <person name="Morin E."/>
            <person name="San Clemente H."/>
            <person name="Chen E.C.H."/>
            <person name="De La Providencia I."/>
            <person name="Hainaut M."/>
            <person name="Kuo A."/>
            <person name="Kohler A."/>
            <person name="Murat C."/>
            <person name="Tang N."/>
            <person name="Roy S."/>
            <person name="Loubradou J."/>
            <person name="Henrissat B."/>
            <person name="Grigoriev I.V."/>
            <person name="Corradi N."/>
            <person name="Roux C."/>
            <person name="Martin F.M."/>
        </authorList>
    </citation>
    <scope>NUCLEOTIDE SEQUENCE [LARGE SCALE GENOMIC DNA]</scope>
    <source>
        <strain evidence="2 3">DAOM 227022</strain>
    </source>
</reference>
<dbReference type="AlphaFoldDB" id="A0A397SEY6"/>
<sequence length="171" mass="20188">MLENGTMDPNPYMIQTPNENTNMFISYKTALFAMYQFLTGDSSALSNWSYLNNPSIVILIVLFSLLIVVYFMNLFIGLLNMAIDKVNDRISYLTHKAELLAEIELFYLLPHHRRWKPWFPDMIYYYANTDKAREEIKILINKGQWKTPSKDHKMKRKLLNVLNIDLDVKKD</sequence>
<keyword evidence="1" id="KW-0812">Transmembrane</keyword>
<feature type="transmembrane region" description="Helical" evidence="1">
    <location>
        <begin position="56"/>
        <end position="79"/>
    </location>
</feature>
<proteinExistence type="predicted"/>
<dbReference type="Proteomes" id="UP000265703">
    <property type="component" value="Unassembled WGS sequence"/>
</dbReference>
<organism evidence="2 3">
    <name type="scientific">Glomus cerebriforme</name>
    <dbReference type="NCBI Taxonomy" id="658196"/>
    <lineage>
        <taxon>Eukaryota</taxon>
        <taxon>Fungi</taxon>
        <taxon>Fungi incertae sedis</taxon>
        <taxon>Mucoromycota</taxon>
        <taxon>Glomeromycotina</taxon>
        <taxon>Glomeromycetes</taxon>
        <taxon>Glomerales</taxon>
        <taxon>Glomeraceae</taxon>
        <taxon>Glomus</taxon>
    </lineage>
</organism>
<comment type="caution">
    <text evidence="2">The sequence shown here is derived from an EMBL/GenBank/DDBJ whole genome shotgun (WGS) entry which is preliminary data.</text>
</comment>
<dbReference type="OrthoDB" id="2352140at2759"/>